<accession>A0A840MRJ3</accession>
<dbReference type="GO" id="GO:0043916">
    <property type="term" value="F:DNA-7-methylguanine glycosylase activity"/>
    <property type="evidence" value="ECO:0007669"/>
    <property type="project" value="TreeGrafter"/>
</dbReference>
<dbReference type="CDD" id="cd00056">
    <property type="entry name" value="ENDO3c"/>
    <property type="match status" value="1"/>
</dbReference>
<organism evidence="6 7">
    <name type="scientific">Chitinivorax tropicus</name>
    <dbReference type="NCBI Taxonomy" id="714531"/>
    <lineage>
        <taxon>Bacteria</taxon>
        <taxon>Pseudomonadati</taxon>
        <taxon>Pseudomonadota</taxon>
        <taxon>Betaproteobacteria</taxon>
        <taxon>Chitinivorax</taxon>
    </lineage>
</organism>
<dbReference type="GO" id="GO:0006285">
    <property type="term" value="P:base-excision repair, AP site formation"/>
    <property type="evidence" value="ECO:0007669"/>
    <property type="project" value="TreeGrafter"/>
</dbReference>
<evidence type="ECO:0000256" key="1">
    <source>
        <dbReference type="ARBA" id="ARBA00000086"/>
    </source>
</evidence>
<dbReference type="InterPro" id="IPR003265">
    <property type="entry name" value="HhH-GPD_domain"/>
</dbReference>
<keyword evidence="7" id="KW-1185">Reference proteome</keyword>
<keyword evidence="4" id="KW-0234">DNA repair</keyword>
<evidence type="ECO:0000313" key="6">
    <source>
        <dbReference type="EMBL" id="MBB5019699.1"/>
    </source>
</evidence>
<dbReference type="Pfam" id="PF00730">
    <property type="entry name" value="HhH-GPD"/>
    <property type="match status" value="1"/>
</dbReference>
<dbReference type="GO" id="GO:0008725">
    <property type="term" value="F:DNA-3-methyladenine glycosylase activity"/>
    <property type="evidence" value="ECO:0007669"/>
    <property type="project" value="TreeGrafter"/>
</dbReference>
<dbReference type="GO" id="GO:0032993">
    <property type="term" value="C:protein-DNA complex"/>
    <property type="evidence" value="ECO:0007669"/>
    <property type="project" value="TreeGrafter"/>
</dbReference>
<dbReference type="Gene3D" id="1.10.340.30">
    <property type="entry name" value="Hypothetical protein, domain 2"/>
    <property type="match status" value="1"/>
</dbReference>
<keyword evidence="6" id="KW-0326">Glycosidase</keyword>
<evidence type="ECO:0000259" key="5">
    <source>
        <dbReference type="SMART" id="SM00478"/>
    </source>
</evidence>
<dbReference type="EMBL" id="JACHHY010000019">
    <property type="protein sequence ID" value="MBB5019699.1"/>
    <property type="molecule type" value="Genomic_DNA"/>
</dbReference>
<comment type="caution">
    <text evidence="6">The sequence shown here is derived from an EMBL/GenBank/DDBJ whole genome shotgun (WGS) entry which is preliminary data.</text>
</comment>
<dbReference type="SUPFAM" id="SSF48150">
    <property type="entry name" value="DNA-glycosylase"/>
    <property type="match status" value="1"/>
</dbReference>
<evidence type="ECO:0000313" key="7">
    <source>
        <dbReference type="Proteomes" id="UP000575898"/>
    </source>
</evidence>
<dbReference type="RefSeq" id="WP_221320258.1">
    <property type="nucleotide sequence ID" value="NZ_JACHHY010000019.1"/>
</dbReference>
<dbReference type="InterPro" id="IPR011257">
    <property type="entry name" value="DNA_glycosylase"/>
</dbReference>
<protein>
    <recommendedName>
        <fullName evidence="2">DNA-3-methyladenine glycosylase II</fullName>
        <ecNumber evidence="2">3.2.2.21</ecNumber>
    </recommendedName>
</protein>
<dbReference type="AlphaFoldDB" id="A0A840MRJ3"/>
<dbReference type="Gene3D" id="1.10.1670.40">
    <property type="match status" value="1"/>
</dbReference>
<dbReference type="InterPro" id="IPR051912">
    <property type="entry name" value="Alkylbase_DNA_Glycosylase/TA"/>
</dbReference>
<dbReference type="SMART" id="SM00478">
    <property type="entry name" value="ENDO3c"/>
    <property type="match status" value="1"/>
</dbReference>
<feature type="domain" description="HhH-GPD" evidence="5">
    <location>
        <begin position="51"/>
        <end position="203"/>
    </location>
</feature>
<dbReference type="GO" id="GO:0032131">
    <property type="term" value="F:alkylated DNA binding"/>
    <property type="evidence" value="ECO:0007669"/>
    <property type="project" value="TreeGrafter"/>
</dbReference>
<keyword evidence="6" id="KW-0378">Hydrolase</keyword>
<evidence type="ECO:0000256" key="3">
    <source>
        <dbReference type="ARBA" id="ARBA00022763"/>
    </source>
</evidence>
<evidence type="ECO:0000256" key="4">
    <source>
        <dbReference type="ARBA" id="ARBA00023204"/>
    </source>
</evidence>
<dbReference type="EC" id="3.2.2.21" evidence="2"/>
<comment type="catalytic activity">
    <reaction evidence="1">
        <text>Hydrolysis of alkylated DNA, releasing 3-methyladenine, 3-methylguanine, 7-methylguanine and 7-methyladenine.</text>
        <dbReference type="EC" id="3.2.2.21"/>
    </reaction>
</comment>
<sequence length="209" mass="23875">MNAIVTPGYWEQATRELSEADELLAKLIVANRPLHMRSRGDAFTTLARSIVGQQVSVKAAEAIWARVLDKLGNMSPQALLCHAQSDLQTCGLSSRKAMYLHELSHYFIATPYVAGEWELLADDEVMKRLMSIKGIGQWTAEMFLIFFMARPNILPVGDIGLQRAMSLHYNDGQPISKLKMREVARRWQPWHSVATWYMWRSLEPLPIQY</sequence>
<dbReference type="GO" id="GO:0006307">
    <property type="term" value="P:DNA alkylation repair"/>
    <property type="evidence" value="ECO:0007669"/>
    <property type="project" value="TreeGrafter"/>
</dbReference>
<dbReference type="Proteomes" id="UP000575898">
    <property type="component" value="Unassembled WGS sequence"/>
</dbReference>
<reference evidence="6 7" key="1">
    <citation type="submission" date="2020-08" db="EMBL/GenBank/DDBJ databases">
        <title>Genomic Encyclopedia of Type Strains, Phase IV (KMG-IV): sequencing the most valuable type-strain genomes for metagenomic binning, comparative biology and taxonomic classification.</title>
        <authorList>
            <person name="Goeker M."/>
        </authorList>
    </citation>
    <scope>NUCLEOTIDE SEQUENCE [LARGE SCALE GENOMIC DNA]</scope>
    <source>
        <strain evidence="6 7">DSM 27165</strain>
    </source>
</reference>
<dbReference type="PANTHER" id="PTHR43003">
    <property type="entry name" value="DNA-3-METHYLADENINE GLYCOSYLASE"/>
    <property type="match status" value="1"/>
</dbReference>
<dbReference type="PANTHER" id="PTHR43003:SF5">
    <property type="entry name" value="DNA-3-METHYLADENINE GLYCOSYLASE"/>
    <property type="match status" value="1"/>
</dbReference>
<name>A0A840MRJ3_9PROT</name>
<evidence type="ECO:0000256" key="2">
    <source>
        <dbReference type="ARBA" id="ARBA00012000"/>
    </source>
</evidence>
<proteinExistence type="predicted"/>
<keyword evidence="3" id="KW-0227">DNA damage</keyword>
<gene>
    <name evidence="6" type="ORF">HNQ59_003007</name>
</gene>